<accession>A0A5C5V9I3</accession>
<keyword evidence="2" id="KW-1185">Reference proteome</keyword>
<dbReference type="AlphaFoldDB" id="A0A5C5V9I3"/>
<dbReference type="RefSeq" id="WP_146561235.1">
    <property type="nucleotide sequence ID" value="NZ_SIHJ01000001.1"/>
</dbReference>
<evidence type="ECO:0000313" key="1">
    <source>
        <dbReference type="EMBL" id="TWT35228.1"/>
    </source>
</evidence>
<gene>
    <name evidence="1" type="ORF">KOR34_01160</name>
</gene>
<name>A0A5C5V9I3_9BACT</name>
<organism evidence="1 2">
    <name type="scientific">Posidoniimonas corsicana</name>
    <dbReference type="NCBI Taxonomy" id="1938618"/>
    <lineage>
        <taxon>Bacteria</taxon>
        <taxon>Pseudomonadati</taxon>
        <taxon>Planctomycetota</taxon>
        <taxon>Planctomycetia</taxon>
        <taxon>Pirellulales</taxon>
        <taxon>Lacipirellulaceae</taxon>
        <taxon>Posidoniimonas</taxon>
    </lineage>
</organism>
<evidence type="ECO:0000313" key="2">
    <source>
        <dbReference type="Proteomes" id="UP000316714"/>
    </source>
</evidence>
<sequence>MCKHPSPAPWSYDYSPYRAMDGQEIPAFEVFDVNGDKIFDTNENTPAELQEMNARLAAATPVLCSALAECVRLLADYSESDGEEGMAYRSGRAALDEAWGSIT</sequence>
<dbReference type="EMBL" id="SIHJ01000001">
    <property type="protein sequence ID" value="TWT35228.1"/>
    <property type="molecule type" value="Genomic_DNA"/>
</dbReference>
<dbReference type="Proteomes" id="UP000316714">
    <property type="component" value="Unassembled WGS sequence"/>
</dbReference>
<reference evidence="1 2" key="1">
    <citation type="submission" date="2019-02" db="EMBL/GenBank/DDBJ databases">
        <title>Deep-cultivation of Planctomycetes and their phenomic and genomic characterization uncovers novel biology.</title>
        <authorList>
            <person name="Wiegand S."/>
            <person name="Jogler M."/>
            <person name="Boedeker C."/>
            <person name="Pinto D."/>
            <person name="Vollmers J."/>
            <person name="Rivas-Marin E."/>
            <person name="Kohn T."/>
            <person name="Peeters S.H."/>
            <person name="Heuer A."/>
            <person name="Rast P."/>
            <person name="Oberbeckmann S."/>
            <person name="Bunk B."/>
            <person name="Jeske O."/>
            <person name="Meyerdierks A."/>
            <person name="Storesund J.E."/>
            <person name="Kallscheuer N."/>
            <person name="Luecker S."/>
            <person name="Lage O.M."/>
            <person name="Pohl T."/>
            <person name="Merkel B.J."/>
            <person name="Hornburger P."/>
            <person name="Mueller R.-W."/>
            <person name="Bruemmer F."/>
            <person name="Labrenz M."/>
            <person name="Spormann A.M."/>
            <person name="Op Den Camp H."/>
            <person name="Overmann J."/>
            <person name="Amann R."/>
            <person name="Jetten M.S.M."/>
            <person name="Mascher T."/>
            <person name="Medema M.H."/>
            <person name="Devos D.P."/>
            <person name="Kaster A.-K."/>
            <person name="Ovreas L."/>
            <person name="Rohde M."/>
            <person name="Galperin M.Y."/>
            <person name="Jogler C."/>
        </authorList>
    </citation>
    <scope>NUCLEOTIDE SEQUENCE [LARGE SCALE GENOMIC DNA]</scope>
    <source>
        <strain evidence="1 2">KOR34</strain>
    </source>
</reference>
<protein>
    <submittedName>
        <fullName evidence="1">Uncharacterized protein</fullName>
    </submittedName>
</protein>
<comment type="caution">
    <text evidence="1">The sequence shown here is derived from an EMBL/GenBank/DDBJ whole genome shotgun (WGS) entry which is preliminary data.</text>
</comment>
<proteinExistence type="predicted"/>